<evidence type="ECO:0000256" key="3">
    <source>
        <dbReference type="ARBA" id="ARBA00022729"/>
    </source>
</evidence>
<evidence type="ECO:0000256" key="1">
    <source>
        <dbReference type="ARBA" id="ARBA00004418"/>
    </source>
</evidence>
<feature type="signal peptide" evidence="6">
    <location>
        <begin position="1"/>
        <end position="23"/>
    </location>
</feature>
<dbReference type="InterPro" id="IPR006059">
    <property type="entry name" value="SBP"/>
</dbReference>
<dbReference type="PANTHER" id="PTHR30222">
    <property type="entry name" value="SPERMIDINE/PUTRESCINE-BINDING PERIPLASMIC PROTEIN"/>
    <property type="match status" value="1"/>
</dbReference>
<gene>
    <name evidence="7" type="ORF">ACFQ45_00670</name>
</gene>
<evidence type="ECO:0000256" key="2">
    <source>
        <dbReference type="ARBA" id="ARBA00022448"/>
    </source>
</evidence>
<comment type="similarity">
    <text evidence="5">Belongs to the bacterial solute-binding protein PotD/PotF family.</text>
</comment>
<keyword evidence="2 5" id="KW-0813">Transport</keyword>
<evidence type="ECO:0000313" key="8">
    <source>
        <dbReference type="Proteomes" id="UP001597059"/>
    </source>
</evidence>
<proteinExistence type="inferred from homology"/>
<keyword evidence="4 5" id="KW-0574">Periplasm</keyword>
<dbReference type="EMBL" id="JBHTMN010000002">
    <property type="protein sequence ID" value="MFD1381862.1"/>
    <property type="molecule type" value="Genomic_DNA"/>
</dbReference>
<keyword evidence="3 6" id="KW-0732">Signal</keyword>
<keyword evidence="8" id="KW-1185">Reference proteome</keyword>
<evidence type="ECO:0000313" key="7">
    <source>
        <dbReference type="EMBL" id="MFD1381862.1"/>
    </source>
</evidence>
<comment type="caution">
    <text evidence="7">The sequence shown here is derived from an EMBL/GenBank/DDBJ whole genome shotgun (WGS) entry which is preliminary data.</text>
</comment>
<feature type="chain" id="PRO_5045890288" description="Putrescine-binding periplasmic protein" evidence="6">
    <location>
        <begin position="24"/>
        <end position="366"/>
    </location>
</feature>
<dbReference type="Gene3D" id="3.40.190.10">
    <property type="entry name" value="Periplasmic binding protein-like II"/>
    <property type="match status" value="2"/>
</dbReference>
<dbReference type="PIRSF" id="PIRSF019574">
    <property type="entry name" value="Periplasmic_polyamine_BP"/>
    <property type="match status" value="1"/>
</dbReference>
<evidence type="ECO:0000256" key="5">
    <source>
        <dbReference type="PIRNR" id="PIRNR019574"/>
    </source>
</evidence>
<dbReference type="RefSeq" id="WP_377364290.1">
    <property type="nucleotide sequence ID" value="NZ_JBHTMN010000002.1"/>
</dbReference>
<dbReference type="Pfam" id="PF13416">
    <property type="entry name" value="SBP_bac_8"/>
    <property type="match status" value="1"/>
</dbReference>
<comment type="subcellular location">
    <subcellularLocation>
        <location evidence="1 5">Periplasm</location>
    </subcellularLocation>
</comment>
<protein>
    <recommendedName>
        <fullName evidence="5">Putrescine-binding periplasmic protein</fullName>
    </recommendedName>
</protein>
<dbReference type="InterPro" id="IPR001188">
    <property type="entry name" value="Sperm_putr-bd"/>
</dbReference>
<dbReference type="Proteomes" id="UP001597059">
    <property type="component" value="Unassembled WGS sequence"/>
</dbReference>
<dbReference type="SUPFAM" id="SSF53850">
    <property type="entry name" value="Periplasmic binding protein-like II"/>
    <property type="match status" value="1"/>
</dbReference>
<reference evidence="8" key="1">
    <citation type="journal article" date="2019" name="Int. J. Syst. Evol. Microbiol.">
        <title>The Global Catalogue of Microorganisms (GCM) 10K type strain sequencing project: providing services to taxonomists for standard genome sequencing and annotation.</title>
        <authorList>
            <consortium name="The Broad Institute Genomics Platform"/>
            <consortium name="The Broad Institute Genome Sequencing Center for Infectious Disease"/>
            <person name="Wu L."/>
            <person name="Ma J."/>
        </authorList>
    </citation>
    <scope>NUCLEOTIDE SEQUENCE [LARGE SCALE GENOMIC DNA]</scope>
    <source>
        <strain evidence="8">JCM 30774</strain>
    </source>
</reference>
<dbReference type="PRINTS" id="PR00909">
    <property type="entry name" value="SPERMDNBNDNG"/>
</dbReference>
<organism evidence="7 8">
    <name type="scientific">Rhodanobacter aciditrophus</name>
    <dbReference type="NCBI Taxonomy" id="1623218"/>
    <lineage>
        <taxon>Bacteria</taxon>
        <taxon>Pseudomonadati</taxon>
        <taxon>Pseudomonadota</taxon>
        <taxon>Gammaproteobacteria</taxon>
        <taxon>Lysobacterales</taxon>
        <taxon>Rhodanobacteraceae</taxon>
        <taxon>Rhodanobacter</taxon>
    </lineage>
</organism>
<evidence type="ECO:0000256" key="6">
    <source>
        <dbReference type="SAM" id="SignalP"/>
    </source>
</evidence>
<comment type="function">
    <text evidence="5">Required for the activity of the bacterial periplasmic transport system of putrescine.</text>
</comment>
<evidence type="ECO:0000256" key="4">
    <source>
        <dbReference type="ARBA" id="ARBA00022764"/>
    </source>
</evidence>
<dbReference type="PANTHER" id="PTHR30222:SF12">
    <property type="entry name" value="NORSPERMIDINE SENSOR"/>
    <property type="match status" value="1"/>
</dbReference>
<sequence length="366" mass="40465">MMKKIKSVSLSVLLSLTTLPAMAKDDTLHLYSWAGIFDKQVLDGFTEQTGYKVQQDNYSSDAMLETKLLSGQAGYDIVIPSAVPYLQREIAVGAMQKYDPAKVPNMKNLNIEMRYLLRQSDPTLEYAAIAAWGSTGLGLNKKLIGQHLDLSTAPTNSWGLIFEPQYAQKLQKCGLYLVDSAFDVIPAMAAYLNLDPTKMDKETVDKVMEKLSEIRQYVYLDTGKFETDMANGSACAVLGFSGSITHANMIAQKANNGVELDYVIPKEGAMAWMTTIAIPNNAPNSEAANAFMNYLLEPKVSARMSMLTGFPTPVEGAKAYLPPEMVNNPMLYPPETTLARLFMGGPLTAKQSRYLQRKWSEFRSAQ</sequence>
<name>A0ABW4AVA9_9GAMM</name>
<accession>A0ABW4AVA9</accession>